<dbReference type="Gene3D" id="3.20.20.450">
    <property type="entry name" value="EAL domain"/>
    <property type="match status" value="1"/>
</dbReference>
<evidence type="ECO:0000256" key="1">
    <source>
        <dbReference type="SAM" id="MobiDB-lite"/>
    </source>
</evidence>
<dbReference type="NCBIfam" id="TIGR00254">
    <property type="entry name" value="GGDEF"/>
    <property type="match status" value="1"/>
</dbReference>
<proteinExistence type="predicted"/>
<evidence type="ECO:0000313" key="6">
    <source>
        <dbReference type="Proteomes" id="UP000093695"/>
    </source>
</evidence>
<dbReference type="SMART" id="SM00052">
    <property type="entry name" value="EAL"/>
    <property type="match status" value="1"/>
</dbReference>
<dbReference type="Pfam" id="PF00563">
    <property type="entry name" value="EAL"/>
    <property type="match status" value="1"/>
</dbReference>
<feature type="domain" description="PAS" evidence="2">
    <location>
        <begin position="174"/>
        <end position="244"/>
    </location>
</feature>
<dbReference type="eggNOG" id="COG5001">
    <property type="taxonomic scope" value="Bacteria"/>
</dbReference>
<dbReference type="SUPFAM" id="SSF55785">
    <property type="entry name" value="PYP-like sensor domain (PAS domain)"/>
    <property type="match status" value="1"/>
</dbReference>
<dbReference type="PROSITE" id="PS50112">
    <property type="entry name" value="PAS"/>
    <property type="match status" value="1"/>
</dbReference>
<keyword evidence="6" id="KW-1185">Reference proteome</keyword>
<dbReference type="PANTHER" id="PTHR44757">
    <property type="entry name" value="DIGUANYLATE CYCLASE DGCP"/>
    <property type="match status" value="1"/>
</dbReference>
<feature type="domain" description="EAL" evidence="3">
    <location>
        <begin position="475"/>
        <end position="706"/>
    </location>
</feature>
<dbReference type="InterPro" id="IPR001633">
    <property type="entry name" value="EAL_dom"/>
</dbReference>
<dbReference type="GO" id="GO:0016301">
    <property type="term" value="F:kinase activity"/>
    <property type="evidence" value="ECO:0007669"/>
    <property type="project" value="UniProtKB-KW"/>
</dbReference>
<dbReference type="InterPro" id="IPR035965">
    <property type="entry name" value="PAS-like_dom_sf"/>
</dbReference>
<accession>A0A193C263</accession>
<keyword evidence="5" id="KW-0808">Transferase</keyword>
<dbReference type="InterPro" id="IPR000014">
    <property type="entry name" value="PAS"/>
</dbReference>
<dbReference type="CDD" id="cd01949">
    <property type="entry name" value="GGDEF"/>
    <property type="match status" value="1"/>
</dbReference>
<dbReference type="Gene3D" id="3.30.70.270">
    <property type="match status" value="1"/>
</dbReference>
<dbReference type="Gene3D" id="3.30.450.20">
    <property type="entry name" value="PAS domain"/>
    <property type="match status" value="1"/>
</dbReference>
<dbReference type="CDD" id="cd00130">
    <property type="entry name" value="PAS"/>
    <property type="match status" value="1"/>
</dbReference>
<dbReference type="Proteomes" id="UP000093695">
    <property type="component" value="Chromosome"/>
</dbReference>
<name>A0A193C263_AMYOR</name>
<dbReference type="NCBIfam" id="TIGR00229">
    <property type="entry name" value="sensory_box"/>
    <property type="match status" value="1"/>
</dbReference>
<dbReference type="EMBL" id="CP016174">
    <property type="protein sequence ID" value="ANN18485.1"/>
    <property type="molecule type" value="Genomic_DNA"/>
</dbReference>
<organism evidence="5 6">
    <name type="scientific">Amycolatopsis orientalis</name>
    <name type="common">Nocardia orientalis</name>
    <dbReference type="NCBI Taxonomy" id="31958"/>
    <lineage>
        <taxon>Bacteria</taxon>
        <taxon>Bacillati</taxon>
        <taxon>Actinomycetota</taxon>
        <taxon>Actinomycetes</taxon>
        <taxon>Pseudonocardiales</taxon>
        <taxon>Pseudonocardiaceae</taxon>
        <taxon>Amycolatopsis</taxon>
    </lineage>
</organism>
<dbReference type="SUPFAM" id="SSF55073">
    <property type="entry name" value="Nucleotide cyclase"/>
    <property type="match status" value="1"/>
</dbReference>
<sequence>MTAPFPDGDEYSASPDAPKRTSSSASPRRKNAAPTRATLARKWAYLVTSTAYLPYTHAQIEEHFAALLDDVFAAVLSGDAEPAQATEAGARLVALRCVGPDSLRRTMDVLGKGLLHEPELRSVRALPERVLQVLGALASGYGEALRESIQTQQEDLSRTLVTLERETRRELVLSQARFEQLFAGSATGVAVTRVDGRIQRVNPAFAEMLSRPVADLVGLNLYDLIHQADAEGLREGYRKLLDGESQRLELSRRLVAEDEESTWARFTGAVIRDSAGGAQQLITLVDGDTDVSLLQRQLSRQALHDPLTGLPNRQCFGTRLERALQHADPSFGVTVYHLDLDGFSLIAGGLGQKQSDALIKNVAAKLRAVVGGEDALVARLGGDEFGILIQNTAASPDVATVIGMINQELSEPVYLEGGSGVAVSACVGVVHRPPRDIAPTELLRVSDMTLRRAQANGYRQWALSDSVLDTRERHEFGLAVSMAGAWETGELEIGFRPLTRLADDTPAGIEARLAWNHPRHGRIGHDTCVRFADETGLIVPLGEWLIRTACEEADDRLPMVVGLTPHQAADPDLVGTVRRMLAMTGLGPSRLRLGFPAGAVLRDLGETVDNLQLLAEIGVDAELQDFGAAGDVVCLVDVPVRTVRIAARLAERRTEPLAERSLRNLIETATMAGATVIADGIDSAGDAGGWRAAGAHVGAGRYFGQV</sequence>
<dbReference type="InterPro" id="IPR013767">
    <property type="entry name" value="PAS_fold"/>
</dbReference>
<dbReference type="Pfam" id="PF00990">
    <property type="entry name" value="GGDEF"/>
    <property type="match status" value="1"/>
</dbReference>
<evidence type="ECO:0000259" key="2">
    <source>
        <dbReference type="PROSITE" id="PS50112"/>
    </source>
</evidence>
<feature type="region of interest" description="Disordered" evidence="1">
    <location>
        <begin position="1"/>
        <end position="34"/>
    </location>
</feature>
<dbReference type="AlphaFoldDB" id="A0A193C263"/>
<dbReference type="KEGG" id="aori:SD37_24570"/>
<dbReference type="PANTHER" id="PTHR44757:SF2">
    <property type="entry name" value="BIOFILM ARCHITECTURE MAINTENANCE PROTEIN MBAA"/>
    <property type="match status" value="1"/>
</dbReference>
<dbReference type="InterPro" id="IPR052155">
    <property type="entry name" value="Biofilm_reg_signaling"/>
</dbReference>
<dbReference type="Pfam" id="PF00989">
    <property type="entry name" value="PAS"/>
    <property type="match status" value="1"/>
</dbReference>
<dbReference type="PROSITE" id="PS50883">
    <property type="entry name" value="EAL"/>
    <property type="match status" value="1"/>
</dbReference>
<dbReference type="InterPro" id="IPR043128">
    <property type="entry name" value="Rev_trsase/Diguanyl_cyclase"/>
</dbReference>
<keyword evidence="5" id="KW-0418">Kinase</keyword>
<dbReference type="SMART" id="SM00267">
    <property type="entry name" value="GGDEF"/>
    <property type="match status" value="1"/>
</dbReference>
<dbReference type="GO" id="GO:0006355">
    <property type="term" value="P:regulation of DNA-templated transcription"/>
    <property type="evidence" value="ECO:0007669"/>
    <property type="project" value="InterPro"/>
</dbReference>
<feature type="domain" description="GGDEF" evidence="4">
    <location>
        <begin position="331"/>
        <end position="466"/>
    </location>
</feature>
<dbReference type="RefSeq" id="WP_065912962.1">
    <property type="nucleotide sequence ID" value="NZ_CP016174.1"/>
</dbReference>
<dbReference type="CDD" id="cd01948">
    <property type="entry name" value="EAL"/>
    <property type="match status" value="1"/>
</dbReference>
<dbReference type="PROSITE" id="PS50887">
    <property type="entry name" value="GGDEF"/>
    <property type="match status" value="1"/>
</dbReference>
<dbReference type="STRING" id="31958.SD37_24570"/>
<dbReference type="InterPro" id="IPR029787">
    <property type="entry name" value="Nucleotide_cyclase"/>
</dbReference>
<reference evidence="5 6" key="1">
    <citation type="journal article" date="2015" name="Genome Announc.">
        <title>Draft Genome Sequence of Norvancomycin-Producing Strain Amycolatopsis orientalis CPCC200066.</title>
        <authorList>
            <person name="Lei X."/>
            <person name="Yuan F."/>
            <person name="Shi Y."/>
            <person name="Li X."/>
            <person name="Wang L."/>
            <person name="Hong B."/>
        </authorList>
    </citation>
    <scope>NUCLEOTIDE SEQUENCE [LARGE SCALE GENOMIC DNA]</scope>
    <source>
        <strain evidence="5 6">B-37</strain>
    </source>
</reference>
<evidence type="ECO:0000259" key="3">
    <source>
        <dbReference type="PROSITE" id="PS50883"/>
    </source>
</evidence>
<evidence type="ECO:0000259" key="4">
    <source>
        <dbReference type="PROSITE" id="PS50887"/>
    </source>
</evidence>
<dbReference type="SUPFAM" id="SSF141868">
    <property type="entry name" value="EAL domain-like"/>
    <property type="match status" value="1"/>
</dbReference>
<dbReference type="InterPro" id="IPR035919">
    <property type="entry name" value="EAL_sf"/>
</dbReference>
<dbReference type="InterPro" id="IPR000160">
    <property type="entry name" value="GGDEF_dom"/>
</dbReference>
<gene>
    <name evidence="5" type="ORF">SD37_24570</name>
</gene>
<protein>
    <submittedName>
        <fullName evidence="5">Histidine kinase</fullName>
    </submittedName>
</protein>
<dbReference type="SMART" id="SM00091">
    <property type="entry name" value="PAS"/>
    <property type="match status" value="1"/>
</dbReference>
<evidence type="ECO:0000313" key="5">
    <source>
        <dbReference type="EMBL" id="ANN18485.1"/>
    </source>
</evidence>